<feature type="non-terminal residue" evidence="5">
    <location>
        <position position="1"/>
    </location>
</feature>
<feature type="domain" description="RRM" evidence="4">
    <location>
        <begin position="89"/>
        <end position="161"/>
    </location>
</feature>
<evidence type="ECO:0000313" key="5">
    <source>
        <dbReference type="EMBL" id="RCH81859.1"/>
    </source>
</evidence>
<proteinExistence type="predicted"/>
<dbReference type="STRING" id="4846.A0A367IW63"/>
<dbReference type="Gene3D" id="3.30.70.330">
    <property type="match status" value="2"/>
</dbReference>
<organism evidence="5 6">
    <name type="scientific">Rhizopus stolonifer</name>
    <name type="common">Rhizopus nigricans</name>
    <dbReference type="NCBI Taxonomy" id="4846"/>
    <lineage>
        <taxon>Eukaryota</taxon>
        <taxon>Fungi</taxon>
        <taxon>Fungi incertae sedis</taxon>
        <taxon>Mucoromycota</taxon>
        <taxon>Mucoromycotina</taxon>
        <taxon>Mucoromycetes</taxon>
        <taxon>Mucorales</taxon>
        <taxon>Mucorineae</taxon>
        <taxon>Rhizopodaceae</taxon>
        <taxon>Rhizopus</taxon>
    </lineage>
</organism>
<dbReference type="SMART" id="SM00360">
    <property type="entry name" value="RRM"/>
    <property type="match status" value="2"/>
</dbReference>
<dbReference type="InterPro" id="IPR012677">
    <property type="entry name" value="Nucleotide-bd_a/b_plait_sf"/>
</dbReference>
<dbReference type="GO" id="GO:0006376">
    <property type="term" value="P:mRNA splice site recognition"/>
    <property type="evidence" value="ECO:0007669"/>
    <property type="project" value="TreeGrafter"/>
</dbReference>
<dbReference type="AlphaFoldDB" id="A0A367IW63"/>
<evidence type="ECO:0000259" key="4">
    <source>
        <dbReference type="PROSITE" id="PS50102"/>
    </source>
</evidence>
<evidence type="ECO:0000256" key="1">
    <source>
        <dbReference type="ARBA" id="ARBA00022737"/>
    </source>
</evidence>
<keyword evidence="6" id="KW-1185">Reference proteome</keyword>
<dbReference type="OrthoDB" id="446113at2759"/>
<dbReference type="GO" id="GO:0003729">
    <property type="term" value="F:mRNA binding"/>
    <property type="evidence" value="ECO:0007669"/>
    <property type="project" value="InterPro"/>
</dbReference>
<keyword evidence="2 3" id="KW-0694">RNA-binding</keyword>
<dbReference type="PANTHER" id="PTHR47640">
    <property type="entry name" value="TRNA SELENOCYSTEINE 1-ASSOCIATED PROTEIN 1-RELATED-RELATED"/>
    <property type="match status" value="1"/>
</dbReference>
<comment type="caution">
    <text evidence="5">The sequence shown here is derived from an EMBL/GenBank/DDBJ whole genome shotgun (WGS) entry which is preliminary data.</text>
</comment>
<keyword evidence="1" id="KW-0677">Repeat</keyword>
<accession>A0A367IW63</accession>
<dbReference type="Pfam" id="PF00076">
    <property type="entry name" value="RRM_1"/>
    <property type="match status" value="2"/>
</dbReference>
<dbReference type="InterPro" id="IPR035979">
    <property type="entry name" value="RBD_domain_sf"/>
</dbReference>
<name>A0A367IW63_RHIST</name>
<dbReference type="PROSITE" id="PS50102">
    <property type="entry name" value="RRM"/>
    <property type="match status" value="2"/>
</dbReference>
<dbReference type="GO" id="GO:0005829">
    <property type="term" value="C:cytosol"/>
    <property type="evidence" value="ECO:0007669"/>
    <property type="project" value="TreeGrafter"/>
</dbReference>
<evidence type="ECO:0000256" key="2">
    <source>
        <dbReference type="ARBA" id="ARBA00022884"/>
    </source>
</evidence>
<sequence length="212" mass="24042">TLFRTRYSSCHSVKIMINSSTGISRGYGFVRFSNQQEQQQAVKEMNGALCRNRPMKVSFATPKTNQQRYNQLALKAPALIQQPTDPNNTTVFIGGLSSPVTENELRGYFDSFGEIISVKIPPGKRCGFVQYSTRISAEVAIEMMNGFPIGSSRIRLSWGRSSHQNDKPTYDPSRSFVPSSPPFSFHDMDHNDLFNPKLNPLSIEYYEYHWPS</sequence>
<dbReference type="EMBL" id="PJQM01005334">
    <property type="protein sequence ID" value="RCH81859.1"/>
    <property type="molecule type" value="Genomic_DNA"/>
</dbReference>
<gene>
    <name evidence="5" type="ORF">CU098_003388</name>
</gene>
<dbReference type="InterPro" id="IPR050825">
    <property type="entry name" value="RBM42_RBP45_47-like"/>
</dbReference>
<dbReference type="InterPro" id="IPR000504">
    <property type="entry name" value="RRM_dom"/>
</dbReference>
<feature type="domain" description="RRM" evidence="4">
    <location>
        <begin position="1"/>
        <end position="62"/>
    </location>
</feature>
<dbReference type="FunFam" id="3.30.70.330:FF:000405">
    <property type="entry name" value="polyadenylate-binding protein RBP45"/>
    <property type="match status" value="1"/>
</dbReference>
<dbReference type="SUPFAM" id="SSF54928">
    <property type="entry name" value="RNA-binding domain, RBD"/>
    <property type="match status" value="1"/>
</dbReference>
<dbReference type="Proteomes" id="UP000253551">
    <property type="component" value="Unassembled WGS sequence"/>
</dbReference>
<evidence type="ECO:0000313" key="6">
    <source>
        <dbReference type="Proteomes" id="UP000253551"/>
    </source>
</evidence>
<protein>
    <recommendedName>
        <fullName evidence="4">RRM domain-containing protein</fullName>
    </recommendedName>
</protein>
<dbReference type="PANTHER" id="PTHR47640:SF10">
    <property type="entry name" value="TRNA SELENOCYSTEINE 1-ASSOCIATED PROTEIN 1-RELATED"/>
    <property type="match status" value="1"/>
</dbReference>
<reference evidence="5 6" key="1">
    <citation type="journal article" date="2018" name="G3 (Bethesda)">
        <title>Phylogenetic and Phylogenomic Definition of Rhizopus Species.</title>
        <authorList>
            <person name="Gryganskyi A.P."/>
            <person name="Golan J."/>
            <person name="Dolatabadi S."/>
            <person name="Mondo S."/>
            <person name="Robb S."/>
            <person name="Idnurm A."/>
            <person name="Muszewska A."/>
            <person name="Steczkiewicz K."/>
            <person name="Masonjones S."/>
            <person name="Liao H.L."/>
            <person name="Gajdeczka M.T."/>
            <person name="Anike F."/>
            <person name="Vuek A."/>
            <person name="Anishchenko I.M."/>
            <person name="Voigt K."/>
            <person name="de Hoog G.S."/>
            <person name="Smith M.E."/>
            <person name="Heitman J."/>
            <person name="Vilgalys R."/>
            <person name="Stajich J.E."/>
        </authorList>
    </citation>
    <scope>NUCLEOTIDE SEQUENCE [LARGE SCALE GENOMIC DNA]</scope>
    <source>
        <strain evidence="5 6">LSU 92-RS-03</strain>
    </source>
</reference>
<evidence type="ECO:0000256" key="3">
    <source>
        <dbReference type="PROSITE-ProRule" id="PRU00176"/>
    </source>
</evidence>